<sequence length="473" mass="51867">MSHACGSSCGSKEPQGAASAFTGTIESAEGPEFPRDPTCTIILQGEQLTDMLKAFAPLRASLTDSRLVFGRNQLLIHCWLFGEQIFWPIASTQFTTYRWVGPPAAFSTITNGKQSLLGAFKPVAQTVHRIEFFIKGQHPFRDILQRVWISEKDSTETRCVSLLKREVASFMVMVPQTQPDTCIWLTKAQMGKIWPLIPKNAFDPITFEIGTNGKFSISTTIATLSFVIQEETEPNDNTNPQLQILTSALKNANRVVDKTKMVRGANTHRPFMVRLQTGSFCDVIKRLQMGGCVFKFCISETIPTLWVTSTGPNATSVLFFLNDRAAQPPPTPFSDLPDVVVRANLEVGLADTGTTGPSLVSVSSVPLKMPPSAVGASRGPVLTPSLPTLREQTRSLNDILNPTNNGDVIRRPSSTPCHRLHDTLAKRLKGCQDLPVGPERPVSLDHRTPLTSSGVPFQVPRLVLPARTHLNTL</sequence>
<dbReference type="Gene3D" id="3.70.10.10">
    <property type="match status" value="1"/>
</dbReference>
<dbReference type="OrthoDB" id="11475at10239"/>
<evidence type="ECO:0000256" key="1">
    <source>
        <dbReference type="ARBA" id="ARBA00004147"/>
    </source>
</evidence>
<dbReference type="EMBL" id="KT594769">
    <property type="protein sequence ID" value="AMB17024.1"/>
    <property type="molecule type" value="Genomic_DNA"/>
</dbReference>
<dbReference type="RefSeq" id="YP_009227275.1">
    <property type="nucleotide sequence ID" value="NC_029132.1"/>
</dbReference>
<comment type="subcellular location">
    <subcellularLocation>
        <location evidence="1">Host nucleus</location>
    </subcellularLocation>
</comment>
<evidence type="ECO:0000256" key="2">
    <source>
        <dbReference type="ARBA" id="ARBA00008362"/>
    </source>
</evidence>
<keyword evidence="9" id="KW-1185">Reference proteome</keyword>
<evidence type="ECO:0000313" key="9">
    <source>
        <dbReference type="Proteomes" id="UP000169848"/>
    </source>
</evidence>
<proteinExistence type="inferred from homology"/>
<dbReference type="GO" id="GO:0042025">
    <property type="term" value="C:host cell nucleus"/>
    <property type="evidence" value="ECO:0007669"/>
    <property type="project" value="UniProtKB-SubCell"/>
</dbReference>
<keyword evidence="4" id="KW-1048">Host nucleus</keyword>
<evidence type="ECO:0000256" key="5">
    <source>
        <dbReference type="ARBA" id="ARBA00022705"/>
    </source>
</evidence>
<dbReference type="InterPro" id="IPR003202">
    <property type="entry name" value="Herpes_UL42"/>
</dbReference>
<evidence type="ECO:0000256" key="7">
    <source>
        <dbReference type="ARBA" id="ARBA00032287"/>
    </source>
</evidence>
<evidence type="ECO:0000256" key="3">
    <source>
        <dbReference type="ARBA" id="ARBA00015068"/>
    </source>
</evidence>
<keyword evidence="5" id="KW-0235">DNA replication</keyword>
<evidence type="ECO:0000256" key="4">
    <source>
        <dbReference type="ARBA" id="ARBA00022562"/>
    </source>
</evidence>
<dbReference type="Proteomes" id="UP000169848">
    <property type="component" value="Segment"/>
</dbReference>
<gene>
    <name evidence="8" type="primary">UL42</name>
</gene>
<reference evidence="8 9" key="1">
    <citation type="journal article" date="2016" name="BMC Genomics">
        <title>The first genome sequence of a metatherian herpesvirus: Macropodid herpesvirus 1.</title>
        <authorList>
            <person name="Vaz P.K."/>
            <person name="Mahony T.J."/>
            <person name="Hartley C.A."/>
            <person name="Fowler E.V."/>
            <person name="Ficorilli N."/>
            <person name="Lee S.W."/>
            <person name="Gilkerson J.R."/>
            <person name="Browning G.F."/>
            <person name="Devlin J.M."/>
        </authorList>
    </citation>
    <scope>NUCLEOTIDE SEQUENCE [LARGE SCALE GENOMIC DNA]</scope>
    <source>
        <strain evidence="8">MaHV1.3076/08</strain>
    </source>
</reference>
<evidence type="ECO:0000256" key="6">
    <source>
        <dbReference type="ARBA" id="ARBA00023125"/>
    </source>
</evidence>
<organism evidence="8 9">
    <name type="scientific">Macropodid alphaherpesvirus 1</name>
    <dbReference type="NCBI Taxonomy" id="137443"/>
    <lineage>
        <taxon>Viruses</taxon>
        <taxon>Duplodnaviria</taxon>
        <taxon>Heunggongvirae</taxon>
        <taxon>Peploviricota</taxon>
        <taxon>Herviviricetes</taxon>
        <taxon>Herpesvirales</taxon>
        <taxon>Orthoherpesviridae</taxon>
        <taxon>Alphaherpesvirinae</taxon>
        <taxon>Simplexvirus</taxon>
        <taxon>Simplexvirus macropodidalpha1</taxon>
    </lineage>
</organism>
<protein>
    <recommendedName>
        <fullName evidence="3">DNA polymerase processivity factor</fullName>
    </recommendedName>
    <alternativeName>
        <fullName evidence="7">Polymerase accessory protein</fullName>
    </alternativeName>
</protein>
<dbReference type="SUPFAM" id="SSF55979">
    <property type="entry name" value="DNA clamp"/>
    <property type="match status" value="2"/>
</dbReference>
<dbReference type="GO" id="GO:0003677">
    <property type="term" value="F:DNA binding"/>
    <property type="evidence" value="ECO:0007669"/>
    <property type="project" value="UniProtKB-KW"/>
</dbReference>
<accession>A0A0Y0C439</accession>
<evidence type="ECO:0000313" key="8">
    <source>
        <dbReference type="EMBL" id="AMB17024.1"/>
    </source>
</evidence>
<comment type="similarity">
    <text evidence="2">Belongs to the herpesviridae DNA polymerase processivity factor family.</text>
</comment>
<dbReference type="GO" id="GO:0006260">
    <property type="term" value="P:DNA replication"/>
    <property type="evidence" value="ECO:0007669"/>
    <property type="project" value="UniProtKB-KW"/>
</dbReference>
<keyword evidence="6" id="KW-0238">DNA-binding</keyword>
<dbReference type="Pfam" id="PF02282">
    <property type="entry name" value="Herpes_UL42"/>
    <property type="match status" value="2"/>
</dbReference>
<name>A0A0Y0C439_9ALPH</name>
<dbReference type="InterPro" id="IPR046938">
    <property type="entry name" value="DNA_clamp_sf"/>
</dbReference>
<dbReference type="GeneID" id="26828069"/>
<dbReference type="KEGG" id="vg:26828069"/>